<dbReference type="Proteomes" id="UP000499080">
    <property type="component" value="Unassembled WGS sequence"/>
</dbReference>
<dbReference type="AlphaFoldDB" id="A0A4Y2QDT6"/>
<proteinExistence type="predicted"/>
<name>A0A4Y2QDT6_ARAVE</name>
<protein>
    <submittedName>
        <fullName evidence="1">Uncharacterized protein</fullName>
    </submittedName>
</protein>
<accession>A0A4Y2QDT6</accession>
<gene>
    <name evidence="1" type="ORF">AVEN_78826_1</name>
</gene>
<sequence length="113" mass="12536">MAAPSTGTRLRLLAHNHDINIIGDFKVDIAVTVQATSTNGFWDSFKLGRNVTDACHRFNNTGMKSTYNAMGVSCIRGFMCTHRKNPEGLKSGRCLFSKRSWYIHSATVPLPSM</sequence>
<evidence type="ECO:0000313" key="2">
    <source>
        <dbReference type="Proteomes" id="UP000499080"/>
    </source>
</evidence>
<comment type="caution">
    <text evidence="1">The sequence shown here is derived from an EMBL/GenBank/DDBJ whole genome shotgun (WGS) entry which is preliminary data.</text>
</comment>
<organism evidence="1 2">
    <name type="scientific">Araneus ventricosus</name>
    <name type="common">Orbweaver spider</name>
    <name type="synonym">Epeira ventricosa</name>
    <dbReference type="NCBI Taxonomy" id="182803"/>
    <lineage>
        <taxon>Eukaryota</taxon>
        <taxon>Metazoa</taxon>
        <taxon>Ecdysozoa</taxon>
        <taxon>Arthropoda</taxon>
        <taxon>Chelicerata</taxon>
        <taxon>Arachnida</taxon>
        <taxon>Araneae</taxon>
        <taxon>Araneomorphae</taxon>
        <taxon>Entelegynae</taxon>
        <taxon>Araneoidea</taxon>
        <taxon>Araneidae</taxon>
        <taxon>Araneus</taxon>
    </lineage>
</organism>
<evidence type="ECO:0000313" key="1">
    <source>
        <dbReference type="EMBL" id="GBN62355.1"/>
    </source>
</evidence>
<dbReference type="EMBL" id="BGPR01013810">
    <property type="protein sequence ID" value="GBN62355.1"/>
    <property type="molecule type" value="Genomic_DNA"/>
</dbReference>
<reference evidence="1 2" key="1">
    <citation type="journal article" date="2019" name="Sci. Rep.">
        <title>Orb-weaving spider Araneus ventricosus genome elucidates the spidroin gene catalogue.</title>
        <authorList>
            <person name="Kono N."/>
            <person name="Nakamura H."/>
            <person name="Ohtoshi R."/>
            <person name="Moran D.A.P."/>
            <person name="Shinohara A."/>
            <person name="Yoshida Y."/>
            <person name="Fujiwara M."/>
            <person name="Mori M."/>
            <person name="Tomita M."/>
            <person name="Arakawa K."/>
        </authorList>
    </citation>
    <scope>NUCLEOTIDE SEQUENCE [LARGE SCALE GENOMIC DNA]</scope>
</reference>
<keyword evidence="2" id="KW-1185">Reference proteome</keyword>